<evidence type="ECO:0000256" key="14">
    <source>
        <dbReference type="ARBA" id="ARBA00022824"/>
    </source>
</evidence>
<comment type="similarity">
    <text evidence="4">Belongs to the glycosyltransferase 28 family.</text>
</comment>
<evidence type="ECO:0000256" key="11">
    <source>
        <dbReference type="ARBA" id="ARBA00022786"/>
    </source>
</evidence>
<keyword evidence="24" id="KW-1133">Transmembrane helix</keyword>
<dbReference type="Pfam" id="PF02338">
    <property type="entry name" value="OTU"/>
    <property type="match status" value="1"/>
</dbReference>
<organism evidence="27 28">
    <name type="scientific">Anolis carolinensis</name>
    <name type="common">Green anole</name>
    <name type="synonym">American chameleon</name>
    <dbReference type="NCBI Taxonomy" id="28377"/>
    <lineage>
        <taxon>Eukaryota</taxon>
        <taxon>Metazoa</taxon>
        <taxon>Chordata</taxon>
        <taxon>Craniata</taxon>
        <taxon>Vertebrata</taxon>
        <taxon>Euteleostomi</taxon>
        <taxon>Lepidosauria</taxon>
        <taxon>Squamata</taxon>
        <taxon>Bifurcata</taxon>
        <taxon>Unidentata</taxon>
        <taxon>Episquamata</taxon>
        <taxon>Toxicofera</taxon>
        <taxon>Iguania</taxon>
        <taxon>Dactyloidae</taxon>
        <taxon>Anolis</taxon>
    </lineage>
</organism>
<evidence type="ECO:0000256" key="10">
    <source>
        <dbReference type="ARBA" id="ARBA00022679"/>
    </source>
</evidence>
<dbReference type="GO" id="GO:0061578">
    <property type="term" value="F:K63-linked deubiquitinase activity"/>
    <property type="evidence" value="ECO:0000318"/>
    <property type="project" value="GO_Central"/>
</dbReference>
<dbReference type="InParanoid" id="H9GJV5"/>
<feature type="region of interest" description="Disordered" evidence="23">
    <location>
        <begin position="703"/>
        <end position="735"/>
    </location>
</feature>
<feature type="region of interest" description="Disordered" evidence="23">
    <location>
        <begin position="95"/>
        <end position="116"/>
    </location>
</feature>
<accession>H9GJV5</accession>
<feature type="domain" description="Tudor" evidence="25">
    <location>
        <begin position="438"/>
        <end position="497"/>
    </location>
</feature>
<dbReference type="PANTHER" id="PTHR12419:SF58">
    <property type="entry name" value="UBIQUITINYL HYDROLASE 1"/>
    <property type="match status" value="1"/>
</dbReference>
<feature type="compositionally biased region" description="Acidic residues" evidence="23">
    <location>
        <begin position="718"/>
        <end position="727"/>
    </location>
</feature>
<evidence type="ECO:0000256" key="17">
    <source>
        <dbReference type="ARBA" id="ARBA00052228"/>
    </source>
</evidence>
<dbReference type="GO" id="GO:0006508">
    <property type="term" value="P:proteolysis"/>
    <property type="evidence" value="ECO:0007669"/>
    <property type="project" value="UniProtKB-KW"/>
</dbReference>
<keyword evidence="24" id="KW-0812">Transmembrane</keyword>
<evidence type="ECO:0000256" key="2">
    <source>
        <dbReference type="ARBA" id="ARBA00004406"/>
    </source>
</evidence>
<dbReference type="GeneTree" id="ENSGT00940000159922"/>
<evidence type="ECO:0000256" key="3">
    <source>
        <dbReference type="ARBA" id="ARBA00004922"/>
    </source>
</evidence>
<dbReference type="eggNOG" id="KOG2605">
    <property type="taxonomic scope" value="Eukaryota"/>
</dbReference>
<dbReference type="EC" id="2.4.1.141" evidence="5"/>
<protein>
    <recommendedName>
        <fullName evidence="7">UDP-N-acetylglucosamine transferase subunit ALG13</fullName>
        <ecNumber evidence="5">2.4.1.141</ecNumber>
        <ecNumber evidence="6">3.4.19.12</ecNumber>
    </recommendedName>
    <alternativeName>
        <fullName evidence="22">Asparagine-linked glycosylation 13 homolog</fullName>
    </alternativeName>
    <alternativeName>
        <fullName evidence="21">UDP-N-acetylglucosamine transferase subunit alg13</fullName>
    </alternativeName>
</protein>
<reference evidence="27" key="1">
    <citation type="submission" date="2009-12" db="EMBL/GenBank/DDBJ databases">
        <title>The Genome Sequence of Anolis carolinensis (Green Anole Lizard).</title>
        <authorList>
            <consortium name="The Genome Sequencing Platform"/>
            <person name="Di Palma F."/>
            <person name="Alfoldi J."/>
            <person name="Heiman D."/>
            <person name="Young S."/>
            <person name="Grabherr M."/>
            <person name="Johnson J."/>
            <person name="Lander E.S."/>
            <person name="Lindblad-Toh K."/>
        </authorList>
    </citation>
    <scope>NUCLEOTIDE SEQUENCE [LARGE SCALE GENOMIC DNA]</scope>
    <source>
        <strain evidence="27">JBL SC #1</strain>
    </source>
</reference>
<evidence type="ECO:0000256" key="7">
    <source>
        <dbReference type="ARBA" id="ARBA00017468"/>
    </source>
</evidence>
<evidence type="ECO:0000256" key="23">
    <source>
        <dbReference type="SAM" id="MobiDB-lite"/>
    </source>
</evidence>
<evidence type="ECO:0000256" key="21">
    <source>
        <dbReference type="ARBA" id="ARBA00067535"/>
    </source>
</evidence>
<keyword evidence="28" id="KW-1185">Reference proteome</keyword>
<evidence type="ECO:0000256" key="24">
    <source>
        <dbReference type="SAM" id="Phobius"/>
    </source>
</evidence>
<dbReference type="Bgee" id="ENSACAG00000013358">
    <property type="expression patterns" value="Expressed in ovary and 2 other cell types or tissues"/>
</dbReference>
<evidence type="ECO:0000256" key="13">
    <source>
        <dbReference type="ARBA" id="ARBA00022807"/>
    </source>
</evidence>
<evidence type="ECO:0000256" key="22">
    <source>
        <dbReference type="ARBA" id="ARBA00078276"/>
    </source>
</evidence>
<comment type="catalytic activity">
    <reaction evidence="17">
        <text>an N-acetyl-alpha-D-glucosaminyl-diphospho-di-trans,poly-cis-dolichol + UDP-N-acetyl-alpha-D-glucosamine = an N,N'-diacetylchitobiosyl-diphospho-di-trans,poly-cis-dolichol + UDP + H(+)</text>
        <dbReference type="Rhea" id="RHEA:23380"/>
        <dbReference type="Rhea" id="RHEA-COMP:19507"/>
        <dbReference type="Rhea" id="RHEA-COMP:19510"/>
        <dbReference type="ChEBI" id="CHEBI:15378"/>
        <dbReference type="ChEBI" id="CHEBI:57269"/>
        <dbReference type="ChEBI" id="CHEBI:57705"/>
        <dbReference type="ChEBI" id="CHEBI:58223"/>
        <dbReference type="ChEBI" id="CHEBI:58427"/>
        <dbReference type="EC" id="2.4.1.141"/>
    </reaction>
    <physiologicalReaction direction="left-to-right" evidence="17">
        <dbReference type="Rhea" id="RHEA:23381"/>
    </physiologicalReaction>
</comment>
<evidence type="ECO:0000313" key="28">
    <source>
        <dbReference type="Proteomes" id="UP000001646"/>
    </source>
</evidence>
<evidence type="ECO:0000256" key="8">
    <source>
        <dbReference type="ARBA" id="ARBA00022670"/>
    </source>
</evidence>
<dbReference type="AlphaFoldDB" id="H9GJV5"/>
<dbReference type="InterPro" id="IPR050704">
    <property type="entry name" value="Peptidase_C85-like"/>
</dbReference>
<comment type="subcellular location">
    <subcellularLocation>
        <location evidence="2">Endoplasmic reticulum membrane</location>
        <topology evidence="2">Peripheral membrane protein</topology>
    </subcellularLocation>
</comment>
<evidence type="ECO:0000256" key="15">
    <source>
        <dbReference type="ARBA" id="ARBA00023136"/>
    </source>
</evidence>
<comment type="subunit">
    <text evidence="20">Forms with ALG14 the active heterodimeric UDP-N-acetylglucosamine transferase complex.</text>
</comment>
<feature type="compositionally biased region" description="Basic and acidic residues" evidence="23">
    <location>
        <begin position="352"/>
        <end position="367"/>
    </location>
</feature>
<dbReference type="GO" id="GO:0004843">
    <property type="term" value="F:cysteine-type deubiquitinase activity"/>
    <property type="evidence" value="ECO:0000318"/>
    <property type="project" value="GO_Central"/>
</dbReference>
<reference evidence="27" key="3">
    <citation type="submission" date="2025-09" db="UniProtKB">
        <authorList>
            <consortium name="Ensembl"/>
        </authorList>
    </citation>
    <scope>IDENTIFICATION</scope>
</reference>
<keyword evidence="10" id="KW-0808">Transferase</keyword>
<dbReference type="PROSITE" id="PS50802">
    <property type="entry name" value="OTU"/>
    <property type="match status" value="1"/>
</dbReference>
<evidence type="ECO:0000256" key="16">
    <source>
        <dbReference type="ARBA" id="ARBA00023268"/>
    </source>
</evidence>
<comment type="pathway">
    <text evidence="3">Protein modification; protein glycosylation.</text>
</comment>
<feature type="compositionally biased region" description="Polar residues" evidence="23">
    <location>
        <begin position="32"/>
        <end position="45"/>
    </location>
</feature>
<evidence type="ECO:0000256" key="5">
    <source>
        <dbReference type="ARBA" id="ARBA00012614"/>
    </source>
</evidence>
<dbReference type="CDD" id="cd22795">
    <property type="entry name" value="OTU_ALG13"/>
    <property type="match status" value="1"/>
</dbReference>
<dbReference type="GO" id="GO:0098554">
    <property type="term" value="C:cytoplasmic side of endoplasmic reticulum membrane"/>
    <property type="evidence" value="ECO:0007669"/>
    <property type="project" value="Ensembl"/>
</dbReference>
<name>H9GJV5_ANOCA</name>
<evidence type="ECO:0000256" key="12">
    <source>
        <dbReference type="ARBA" id="ARBA00022801"/>
    </source>
</evidence>
<feature type="region of interest" description="Disordered" evidence="23">
    <location>
        <begin position="17"/>
        <end position="80"/>
    </location>
</feature>
<evidence type="ECO:0000259" key="26">
    <source>
        <dbReference type="PROSITE" id="PS50802"/>
    </source>
</evidence>
<feature type="compositionally biased region" description="Polar residues" evidence="23">
    <location>
        <begin position="556"/>
        <end position="569"/>
    </location>
</feature>
<dbReference type="SUPFAM" id="SSF54001">
    <property type="entry name" value="Cysteine proteinases"/>
    <property type="match status" value="1"/>
</dbReference>
<dbReference type="PROSITE" id="PS50304">
    <property type="entry name" value="TUDOR"/>
    <property type="match status" value="1"/>
</dbReference>
<proteinExistence type="inferred from homology"/>
<dbReference type="PANTHER" id="PTHR12419">
    <property type="entry name" value="OTU DOMAIN CONTAINING PROTEIN"/>
    <property type="match status" value="1"/>
</dbReference>
<keyword evidence="13" id="KW-0788">Thiol protease</keyword>
<evidence type="ECO:0000259" key="25">
    <source>
        <dbReference type="PROSITE" id="PS50304"/>
    </source>
</evidence>
<dbReference type="GO" id="GO:0006488">
    <property type="term" value="P:dolichol-linked oligosaccharide biosynthetic process"/>
    <property type="evidence" value="ECO:0007669"/>
    <property type="project" value="Ensembl"/>
</dbReference>
<dbReference type="HOGENOM" id="CLU_945087_0_0_1"/>
<feature type="region of interest" description="Disordered" evidence="23">
    <location>
        <begin position="556"/>
        <end position="577"/>
    </location>
</feature>
<comment type="catalytic activity">
    <reaction evidence="1">
        <text>Thiol-dependent hydrolysis of ester, thioester, amide, peptide and isopeptide bonds formed by the C-terminal Gly of ubiquitin (a 76-residue protein attached to proteins as an intracellular targeting signal).</text>
        <dbReference type="EC" id="3.4.19.12"/>
    </reaction>
</comment>
<dbReference type="InterPro" id="IPR038765">
    <property type="entry name" value="Papain-like_cys_pep_sf"/>
</dbReference>
<feature type="domain" description="OTU" evidence="26">
    <location>
        <begin position="172"/>
        <end position="293"/>
    </location>
</feature>
<dbReference type="Proteomes" id="UP000001646">
    <property type="component" value="Unplaced"/>
</dbReference>
<keyword evidence="8" id="KW-0645">Protease</keyword>
<dbReference type="InterPro" id="IPR047387">
    <property type="entry name" value="OTU_ALG13"/>
</dbReference>
<keyword evidence="11" id="KW-0833">Ubl conjugation pathway</keyword>
<evidence type="ECO:0000256" key="9">
    <source>
        <dbReference type="ARBA" id="ARBA00022676"/>
    </source>
</evidence>
<keyword evidence="9" id="KW-0328">Glycosyltransferase</keyword>
<dbReference type="SUPFAM" id="SSF63748">
    <property type="entry name" value="Tudor/PWWP/MBT"/>
    <property type="match status" value="1"/>
</dbReference>
<dbReference type="Gene3D" id="3.90.70.80">
    <property type="match status" value="1"/>
</dbReference>
<dbReference type="GO" id="GO:0009966">
    <property type="term" value="P:regulation of signal transduction"/>
    <property type="evidence" value="ECO:0000318"/>
    <property type="project" value="GO_Central"/>
</dbReference>
<dbReference type="FunFam" id="3.90.70.80:FF:000015">
    <property type="entry name" value="Putative bifunctional UDP-N-acetylglucosamine transferase and deubiquitinase ALG13"/>
    <property type="match status" value="1"/>
</dbReference>
<evidence type="ECO:0000256" key="19">
    <source>
        <dbReference type="ARBA" id="ARBA00062784"/>
    </source>
</evidence>
<dbReference type="EC" id="3.4.19.12" evidence="6"/>
<dbReference type="Ensembl" id="ENSACAT00000013398.3">
    <property type="protein sequence ID" value="ENSACAP00000013138.3"/>
    <property type="gene ID" value="ENSACAG00000013358.3"/>
</dbReference>
<dbReference type="InterPro" id="IPR002999">
    <property type="entry name" value="Tudor"/>
</dbReference>
<evidence type="ECO:0000313" key="27">
    <source>
        <dbReference type="Ensembl" id="ENSACAP00000013138.3"/>
    </source>
</evidence>
<keyword evidence="14" id="KW-0256">Endoplasmic reticulum</keyword>
<dbReference type="STRING" id="28377.ENSACAP00000013138"/>
<sequence>MWAKCQERMLLEYENTARNTHSSPVFPAKKAFNSTFSATLSQPQRQAKKEEEEEEEEERKKKRREKLAMKERRGSPFAPTCVGHVKVGKAKPQIAGSWARGRARGPPAFKGTRQRPERASLGLPGLSLGLLSLFLSFPLLERRAMQKGWKKYFGQKSLSEVTMDEYLGSLGLYRKLTAKDASCLFRAISEQVYACQIHHMAVRKACVAFLRKNKQNFESYVEGSFEKYLERLGDPKESAGQLEISAFSLIYNRDFILYRHPGKPPSYATDNGFEEKILLCSSSNGHYDSVYSKQFQANAAICQAVLYEILYKYVFKVDEEELRMALEMFRSGSKKNRNSTSVGSEEANFEAVPERGFRSSPEKRPQDWEGFEPANQLEENCKQGVEEAKPPENPKMPFPYKVLKALDPEIYRNIEFDVWLDSRKELQKMDYLVFAGRQYYLGDKCQVRLDAGGKYYNAHIQDVGQDNMVTVFIEELAEKHLVPLVNLKPVTQVTPVPAWNIVSSRKGGGYQKLSDMDIKSRKKLFKKVRGKEVYMTVAYSRGHAVLPPRLQHGLSSGRSSPVHCSQSGGHISPYEHYQPPNCQRSGRGYGMSRGSARFINRNNIVGPEIAFYPTAGKRCYQSYDNFSYRSRSYSRSRRQMQCVNKECQYGFSPENGEEPQGLEETITFYEIEEGDDTTFPALPNQGNPAPIVPASTGFWVTRRAPSPIPPNKQGLNSSEEEVEEPSDNGEYHEDYLYGPSDPDCEAPAVFSAAESTANLSLQDGRTSTLSSQEGVASYSYSQKVLVNSGVISSSSSCANPTPASGFSSSAPAQVNASASAPQNAVPPIIVSPSVGRPVVIPSAPYPYQSPVPNSDVGENGSVTPPYSCDPNGSDLPRDPKIVQYYFNLGLQYYHQSCWNPMMYVQQVPPSPHMEAYQPYPEPVPVVDTSMPPPYAEVGRNDMRQAHMDASANGALPIAEPPLPPHGAVYYPVVPDPYAQPPLSGYDACVPLVPAYHYAGPWFPGSPSYGTSARVHSAVNPAHFPQMGYVASSNPAPHFVAQRLGNLEHHSDTERWQKSTPRSWRAPKLSFAFAAGVESSFAGLSDLFSRDPMAD</sequence>
<dbReference type="CDD" id="cd20447">
    <property type="entry name" value="Tudor_TDRD13"/>
    <property type="match status" value="1"/>
</dbReference>
<evidence type="ECO:0000256" key="4">
    <source>
        <dbReference type="ARBA" id="ARBA00006962"/>
    </source>
</evidence>
<feature type="transmembrane region" description="Helical" evidence="24">
    <location>
        <begin position="119"/>
        <end position="140"/>
    </location>
</feature>
<dbReference type="InterPro" id="IPR003323">
    <property type="entry name" value="OTU_dom"/>
</dbReference>
<feature type="region of interest" description="Disordered" evidence="23">
    <location>
        <begin position="851"/>
        <end position="874"/>
    </location>
</feature>
<keyword evidence="15 24" id="KW-0472">Membrane</keyword>
<keyword evidence="16" id="KW-0511">Multifunctional enzyme</keyword>
<reference evidence="27" key="2">
    <citation type="submission" date="2025-08" db="UniProtKB">
        <authorList>
            <consortium name="Ensembl"/>
        </authorList>
    </citation>
    <scope>IDENTIFICATION</scope>
</reference>
<evidence type="ECO:0000256" key="1">
    <source>
        <dbReference type="ARBA" id="ARBA00000707"/>
    </source>
</evidence>
<comment type="subunit">
    <text evidence="19">Not able to interact with ALG14 to form an active UDP-N-acetylglucosamine transferase complex.</text>
</comment>
<feature type="region of interest" description="Disordered" evidence="23">
    <location>
        <begin position="334"/>
        <end position="369"/>
    </location>
</feature>
<dbReference type="GO" id="GO:0004577">
    <property type="term" value="F:N-acetylglucosaminyldiphosphodolichol N-acetylglucosaminyltransferase activity"/>
    <property type="evidence" value="ECO:0007669"/>
    <property type="project" value="UniProtKB-EC"/>
</dbReference>
<evidence type="ECO:0000256" key="18">
    <source>
        <dbReference type="ARBA" id="ARBA00057750"/>
    </source>
</evidence>
<evidence type="ECO:0000256" key="6">
    <source>
        <dbReference type="ARBA" id="ARBA00012759"/>
    </source>
</evidence>
<comment type="function">
    <text evidence="18">No glycosyltransferase or deubiquitinase activity is detected for this potential multifunctional enzyme.</text>
</comment>
<gene>
    <name evidence="27" type="primary">ALG13</name>
</gene>
<keyword evidence="12" id="KW-0378">Hydrolase</keyword>
<evidence type="ECO:0000256" key="20">
    <source>
        <dbReference type="ARBA" id="ARBA00065778"/>
    </source>
</evidence>